<reference evidence="1 2" key="1">
    <citation type="submission" date="2017-01" db="EMBL/GenBank/DDBJ databases">
        <title>Complete genome of Tateyamaria omphalii DOK1-4 isolated from seawater in Dokdo.</title>
        <authorList>
            <person name="Kim J.H."/>
            <person name="Chi W.-J."/>
        </authorList>
    </citation>
    <scope>NUCLEOTIDE SEQUENCE [LARGE SCALE GENOMIC DNA]</scope>
    <source>
        <strain evidence="1 2">DOK1-4</strain>
    </source>
</reference>
<organism evidence="1 2">
    <name type="scientific">Tateyamaria omphalii</name>
    <dbReference type="NCBI Taxonomy" id="299262"/>
    <lineage>
        <taxon>Bacteria</taxon>
        <taxon>Pseudomonadati</taxon>
        <taxon>Pseudomonadota</taxon>
        <taxon>Alphaproteobacteria</taxon>
        <taxon>Rhodobacterales</taxon>
        <taxon>Roseobacteraceae</taxon>
        <taxon>Tateyamaria</taxon>
    </lineage>
</organism>
<evidence type="ECO:0000313" key="2">
    <source>
        <dbReference type="Proteomes" id="UP000186336"/>
    </source>
</evidence>
<dbReference type="RefSeq" id="WP_076627596.1">
    <property type="nucleotide sequence ID" value="NZ_CP019312.1"/>
</dbReference>
<accession>A0A1P8MUK3</accession>
<dbReference type="OrthoDB" id="1453400at2"/>
<evidence type="ECO:0008006" key="3">
    <source>
        <dbReference type="Google" id="ProtNLM"/>
    </source>
</evidence>
<sequence>MTTTAEIVTFRLLPGADATAFAKAAADMEPFLQETGGMICRHLSVDEDGLWTDHILWTSPEAAKKAAASVMEHPAAQPCMAMIDGPSAQMRHAQVHLQQE</sequence>
<name>A0A1P8MUK3_9RHOB</name>
<dbReference type="Proteomes" id="UP000186336">
    <property type="component" value="Chromosome"/>
</dbReference>
<evidence type="ECO:0000313" key="1">
    <source>
        <dbReference type="EMBL" id="APX11735.1"/>
    </source>
</evidence>
<dbReference type="EMBL" id="CP019312">
    <property type="protein sequence ID" value="APX11735.1"/>
    <property type="molecule type" value="Genomic_DNA"/>
</dbReference>
<dbReference type="InterPro" id="IPR011008">
    <property type="entry name" value="Dimeric_a/b-barrel"/>
</dbReference>
<dbReference type="AlphaFoldDB" id="A0A1P8MUK3"/>
<proteinExistence type="predicted"/>
<dbReference type="STRING" id="299262.BWR18_08595"/>
<gene>
    <name evidence="1" type="ORF">BWR18_08595</name>
</gene>
<protein>
    <recommendedName>
        <fullName evidence="3">ABM domain-containing protein</fullName>
    </recommendedName>
</protein>
<keyword evidence="2" id="KW-1185">Reference proteome</keyword>
<dbReference type="KEGG" id="tom:BWR18_08595"/>
<dbReference type="SUPFAM" id="SSF54909">
    <property type="entry name" value="Dimeric alpha+beta barrel"/>
    <property type="match status" value="1"/>
</dbReference>